<evidence type="ECO:0000313" key="5">
    <source>
        <dbReference type="Proteomes" id="UP000057043"/>
    </source>
</evidence>
<dbReference type="CDD" id="cd07713">
    <property type="entry name" value="DHPS-like_MBL-fold"/>
    <property type="match status" value="1"/>
</dbReference>
<dbReference type="InterPro" id="IPR052926">
    <property type="entry name" value="Metallo-beta-lactamase_dom"/>
</dbReference>
<evidence type="ECO:0000313" key="3">
    <source>
        <dbReference type="EMBL" id="KUK97476.1"/>
    </source>
</evidence>
<reference evidence="4 5" key="2">
    <citation type="journal article" date="2015" name="MBio">
        <title>Genome-Resolved Metagenomic Analysis Reveals Roles for Candidate Phyla and Other Microbial Community Members in Biogeochemical Transformations in Oil Reservoirs.</title>
        <authorList>
            <person name="Hu P."/>
            <person name="Tom L."/>
            <person name="Singh A."/>
            <person name="Thomas B.C."/>
            <person name="Baker B.J."/>
            <person name="Piceno Y.M."/>
            <person name="Andersen G.L."/>
            <person name="Banfield J.F."/>
        </authorList>
    </citation>
    <scope>NUCLEOTIDE SEQUENCE [LARGE SCALE GENOMIC DNA]</scope>
    <source>
        <strain evidence="2">57_489</strain>
    </source>
</reference>
<proteinExistence type="predicted"/>
<gene>
    <name evidence="2" type="ORF">XD72_0420</name>
    <name evidence="3" type="ORF">XE07_0306</name>
</gene>
<dbReference type="InterPro" id="IPR001279">
    <property type="entry name" value="Metallo-B-lactamas"/>
</dbReference>
<dbReference type="Gene3D" id="3.60.15.10">
    <property type="entry name" value="Ribonuclease Z/Hydroxyacylglutathione hydrolase-like"/>
    <property type="match status" value="1"/>
</dbReference>
<protein>
    <submittedName>
        <fullName evidence="3">Metallo-beta-lactamase superfamily protein</fullName>
    </submittedName>
</protein>
<dbReference type="Pfam" id="PF00753">
    <property type="entry name" value="Lactamase_B"/>
    <property type="match status" value="1"/>
</dbReference>
<dbReference type="InterPro" id="IPR036866">
    <property type="entry name" value="RibonucZ/Hydroxyglut_hydro"/>
</dbReference>
<sequence length="279" mass="31374">MKLKVLVDNNTLIDRYFQGEPGVSFFIEDGSTKILFDVGYSSLVIENAFKMGINLLNLDFVVLSHGHLDHTWGLDPLVRLITEAKIEGIDHKMPTLVAHPDALLSRKVSGLEEIGSLLSEEKLSRHFEMALCRDPFWLTDRLVFLGEIERENDFEAKRPLGTISTEGGEEDDFLMDDSALAYRSTDGLVIVSGCSHSGICNIVEQARRILSESRVLDVVGGFHLMDPPERQMRETLRYFERLRPREVHACHCTDLESKVALAEVATLKEVGVGLDLEFD</sequence>
<accession>A0A101ILR4</accession>
<dbReference type="PATRIC" id="fig|301375.6.peg.1871"/>
<dbReference type="AlphaFoldDB" id="A0A101ILR4"/>
<dbReference type="SUPFAM" id="SSF56281">
    <property type="entry name" value="Metallo-hydrolase/oxidoreductase"/>
    <property type="match status" value="1"/>
</dbReference>
<evidence type="ECO:0000313" key="2">
    <source>
        <dbReference type="EMBL" id="KUK45171.1"/>
    </source>
</evidence>
<dbReference type="Proteomes" id="UP000057043">
    <property type="component" value="Unassembled WGS sequence"/>
</dbReference>
<dbReference type="InterPro" id="IPR041712">
    <property type="entry name" value="DHPS-like_MBL-fold"/>
</dbReference>
<reference evidence="3" key="1">
    <citation type="journal article" date="2015" name="MBio">
        <title>Genome-resolved metagenomic analysis reveals roles for candidate phyla and other microbial community members in biogeochemical transformations in oil reservoirs.</title>
        <authorList>
            <person name="Hu P."/>
            <person name="Tom L."/>
            <person name="Singh A."/>
            <person name="Thomas B.C."/>
            <person name="Baker B.J."/>
            <person name="Piceno Y.M."/>
            <person name="Andersen G.L."/>
            <person name="Banfield J.F."/>
        </authorList>
    </citation>
    <scope>NUCLEOTIDE SEQUENCE [LARGE SCALE GENOMIC DNA]</scope>
    <source>
        <strain evidence="3">56_747</strain>
    </source>
</reference>
<dbReference type="Proteomes" id="UP000053961">
    <property type="component" value="Unassembled WGS sequence"/>
</dbReference>
<evidence type="ECO:0000313" key="4">
    <source>
        <dbReference type="Proteomes" id="UP000053961"/>
    </source>
</evidence>
<evidence type="ECO:0000259" key="1">
    <source>
        <dbReference type="SMART" id="SM00849"/>
    </source>
</evidence>
<organism evidence="3 4">
    <name type="scientific">Methanothrix harundinacea</name>
    <dbReference type="NCBI Taxonomy" id="301375"/>
    <lineage>
        <taxon>Archaea</taxon>
        <taxon>Methanobacteriati</taxon>
        <taxon>Methanobacteriota</taxon>
        <taxon>Stenosarchaea group</taxon>
        <taxon>Methanomicrobia</taxon>
        <taxon>Methanotrichales</taxon>
        <taxon>Methanotrichaceae</taxon>
        <taxon>Methanothrix</taxon>
    </lineage>
</organism>
<dbReference type="EMBL" id="LGHB01000002">
    <property type="protein sequence ID" value="KUK97476.1"/>
    <property type="molecule type" value="Genomic_DNA"/>
</dbReference>
<dbReference type="EMBL" id="LGFT01000007">
    <property type="protein sequence ID" value="KUK45171.1"/>
    <property type="molecule type" value="Genomic_DNA"/>
</dbReference>
<dbReference type="SMART" id="SM00849">
    <property type="entry name" value="Lactamase_B"/>
    <property type="match status" value="1"/>
</dbReference>
<dbReference type="GO" id="GO:0016740">
    <property type="term" value="F:transferase activity"/>
    <property type="evidence" value="ECO:0007669"/>
    <property type="project" value="TreeGrafter"/>
</dbReference>
<name>A0A101ILR4_9EURY</name>
<dbReference type="PANTHER" id="PTHR13754">
    <property type="entry name" value="METALLO-BETA-LACTAMASE SUPERFAMILY PROTEIN"/>
    <property type="match status" value="1"/>
</dbReference>
<comment type="caution">
    <text evidence="3">The sequence shown here is derived from an EMBL/GenBank/DDBJ whole genome shotgun (WGS) entry which is preliminary data.</text>
</comment>
<dbReference type="PANTHER" id="PTHR13754:SF18">
    <property type="entry name" value="7,8-DIHYDROPTERIN-6-METHYL-4-(BETA-D-RIBOFURANOSYL)-AMINOBENZENE-5'-PHOSPHATE SYNTHASE"/>
    <property type="match status" value="1"/>
</dbReference>
<feature type="domain" description="Metallo-beta-lactamase" evidence="1">
    <location>
        <begin position="21"/>
        <end position="251"/>
    </location>
</feature>